<protein>
    <submittedName>
        <fullName evidence="9">Aryl-alcohol dehydrogenase</fullName>
        <ecNumber evidence="9">1.1.1.90</ecNumber>
    </submittedName>
</protein>
<accession>A0A853AUN0</accession>
<reference evidence="9 10" key="1">
    <citation type="submission" date="2020-07" db="EMBL/GenBank/DDBJ databases">
        <title>Sequencing the genomes of 1000 actinobacteria strains.</title>
        <authorList>
            <person name="Klenk H.-P."/>
        </authorList>
    </citation>
    <scope>NUCLEOTIDE SEQUENCE [LARGE SCALE GENOMIC DNA]</scope>
    <source>
        <strain evidence="9 10">DSM 44065</strain>
    </source>
</reference>
<feature type="domain" description="Enoyl reductase (ER)" evidence="8">
    <location>
        <begin position="16"/>
        <end position="367"/>
    </location>
</feature>
<organism evidence="9 10">
    <name type="scientific">Saccharopolyspora hordei</name>
    <dbReference type="NCBI Taxonomy" id="1838"/>
    <lineage>
        <taxon>Bacteria</taxon>
        <taxon>Bacillati</taxon>
        <taxon>Actinomycetota</taxon>
        <taxon>Actinomycetes</taxon>
        <taxon>Pseudonocardiales</taxon>
        <taxon>Pseudonocardiaceae</taxon>
        <taxon>Saccharopolyspora</taxon>
    </lineage>
</organism>
<dbReference type="AlphaFoldDB" id="A0A853AUN0"/>
<dbReference type="GO" id="GO:0005829">
    <property type="term" value="C:cytosol"/>
    <property type="evidence" value="ECO:0007669"/>
    <property type="project" value="TreeGrafter"/>
</dbReference>
<comment type="cofactor">
    <cofactor evidence="1 7">
        <name>Zn(2+)</name>
        <dbReference type="ChEBI" id="CHEBI:29105"/>
    </cofactor>
</comment>
<dbReference type="FunFam" id="3.40.50.720:FF:000003">
    <property type="entry name" value="S-(hydroxymethyl)glutathione dehydrogenase"/>
    <property type="match status" value="1"/>
</dbReference>
<dbReference type="Proteomes" id="UP000587002">
    <property type="component" value="Unassembled WGS sequence"/>
</dbReference>
<keyword evidence="6" id="KW-0520">NAD</keyword>
<dbReference type="InterPro" id="IPR013149">
    <property type="entry name" value="ADH-like_C"/>
</dbReference>
<dbReference type="GO" id="GO:0046294">
    <property type="term" value="P:formaldehyde catabolic process"/>
    <property type="evidence" value="ECO:0007669"/>
    <property type="project" value="TreeGrafter"/>
</dbReference>
<dbReference type="InterPro" id="IPR020843">
    <property type="entry name" value="ER"/>
</dbReference>
<evidence type="ECO:0000256" key="2">
    <source>
        <dbReference type="ARBA" id="ARBA00008072"/>
    </source>
</evidence>
<dbReference type="InterPro" id="IPR002328">
    <property type="entry name" value="ADH_Zn_CS"/>
</dbReference>
<comment type="similarity">
    <text evidence="2 7">Belongs to the zinc-containing alcohol dehydrogenase family.</text>
</comment>
<dbReference type="GO" id="GO:0018456">
    <property type="term" value="F:aryl-alcohol dehydrogenase (NAD+) activity"/>
    <property type="evidence" value="ECO:0007669"/>
    <property type="project" value="UniProtKB-EC"/>
</dbReference>
<keyword evidence="10" id="KW-1185">Reference proteome</keyword>
<evidence type="ECO:0000259" key="8">
    <source>
        <dbReference type="SMART" id="SM00829"/>
    </source>
</evidence>
<dbReference type="SUPFAM" id="SSF50129">
    <property type="entry name" value="GroES-like"/>
    <property type="match status" value="1"/>
</dbReference>
<evidence type="ECO:0000313" key="9">
    <source>
        <dbReference type="EMBL" id="NYI86386.1"/>
    </source>
</evidence>
<dbReference type="InterPro" id="IPR036291">
    <property type="entry name" value="NAD(P)-bd_dom_sf"/>
</dbReference>
<dbReference type="Pfam" id="PF08240">
    <property type="entry name" value="ADH_N"/>
    <property type="match status" value="1"/>
</dbReference>
<dbReference type="GO" id="GO:0051903">
    <property type="term" value="F:S-(hydroxymethyl)glutathione dehydrogenase [NAD(P)+] activity"/>
    <property type="evidence" value="ECO:0007669"/>
    <property type="project" value="TreeGrafter"/>
</dbReference>
<gene>
    <name evidence="9" type="ORF">HNR68_005016</name>
</gene>
<dbReference type="EMBL" id="JACCFJ010000001">
    <property type="protein sequence ID" value="NYI86386.1"/>
    <property type="molecule type" value="Genomic_DNA"/>
</dbReference>
<dbReference type="GO" id="GO:0008270">
    <property type="term" value="F:zinc ion binding"/>
    <property type="evidence" value="ECO:0007669"/>
    <property type="project" value="InterPro"/>
</dbReference>
<evidence type="ECO:0000256" key="1">
    <source>
        <dbReference type="ARBA" id="ARBA00001947"/>
    </source>
</evidence>
<dbReference type="CDD" id="cd08278">
    <property type="entry name" value="benzyl_alcohol_DH"/>
    <property type="match status" value="1"/>
</dbReference>
<sequence length="368" mass="38495">MTTITAAVAREHEAPLSIEELQLDSLRANEVRVKMVATGICHTDAIVRDGVYPTPLPAVLGHEGAGVVEEVGEAVTTVRPGDHVVLSAAYCTHCNECRAGRMAYCENLFAENFGGRRPDGTTALTAPDGSAVSSHFFGQSAFGARANVVESSVIRVDPEAPLEKLAPLGCGMQTGAGAILNELRPPAGSSVAVCGAGAVGLAAIMAARVAGCTTIVAVDVHDNRLELATELGATHTINNRNGDLTEMLLTATGNKGLNYVLDTTAMPAVLASAANALSVRGTLALVGAAKPGTEVPFEIGASLVKGWTFKTIVQGSSVPQVFIPRLVELWEQGRFPFDKLIRTYKLDDINTAFEDSESGNTVKPVVIY</sequence>
<dbReference type="Pfam" id="PF00107">
    <property type="entry name" value="ADH_zinc_N"/>
    <property type="match status" value="1"/>
</dbReference>
<keyword evidence="4 7" id="KW-0862">Zinc</keyword>
<dbReference type="Gene3D" id="3.90.180.10">
    <property type="entry name" value="Medium-chain alcohol dehydrogenases, catalytic domain"/>
    <property type="match status" value="1"/>
</dbReference>
<dbReference type="PANTHER" id="PTHR43880:SF12">
    <property type="entry name" value="ALCOHOL DEHYDROGENASE CLASS-3"/>
    <property type="match status" value="1"/>
</dbReference>
<name>A0A853AUN0_9PSEU</name>
<dbReference type="InterPro" id="IPR013154">
    <property type="entry name" value="ADH-like_N"/>
</dbReference>
<proteinExistence type="inferred from homology"/>
<dbReference type="SMART" id="SM00829">
    <property type="entry name" value="PKS_ER"/>
    <property type="match status" value="1"/>
</dbReference>
<dbReference type="PROSITE" id="PS00059">
    <property type="entry name" value="ADH_ZINC"/>
    <property type="match status" value="1"/>
</dbReference>
<evidence type="ECO:0000256" key="7">
    <source>
        <dbReference type="RuleBase" id="RU361277"/>
    </source>
</evidence>
<keyword evidence="3 7" id="KW-0479">Metal-binding</keyword>
<evidence type="ECO:0000256" key="5">
    <source>
        <dbReference type="ARBA" id="ARBA00023002"/>
    </source>
</evidence>
<dbReference type="RefSeq" id="WP_179724161.1">
    <property type="nucleotide sequence ID" value="NZ_BAABFH010000001.1"/>
</dbReference>
<evidence type="ECO:0000313" key="10">
    <source>
        <dbReference type="Proteomes" id="UP000587002"/>
    </source>
</evidence>
<evidence type="ECO:0000256" key="6">
    <source>
        <dbReference type="ARBA" id="ARBA00023027"/>
    </source>
</evidence>
<dbReference type="InterPro" id="IPR011032">
    <property type="entry name" value="GroES-like_sf"/>
</dbReference>
<dbReference type="EC" id="1.1.1.90" evidence="9"/>
<dbReference type="PANTHER" id="PTHR43880">
    <property type="entry name" value="ALCOHOL DEHYDROGENASE"/>
    <property type="match status" value="1"/>
</dbReference>
<evidence type="ECO:0000256" key="3">
    <source>
        <dbReference type="ARBA" id="ARBA00022723"/>
    </source>
</evidence>
<evidence type="ECO:0000256" key="4">
    <source>
        <dbReference type="ARBA" id="ARBA00022833"/>
    </source>
</evidence>
<dbReference type="Gene3D" id="3.40.50.720">
    <property type="entry name" value="NAD(P)-binding Rossmann-like Domain"/>
    <property type="match status" value="1"/>
</dbReference>
<dbReference type="SUPFAM" id="SSF51735">
    <property type="entry name" value="NAD(P)-binding Rossmann-fold domains"/>
    <property type="match status" value="1"/>
</dbReference>
<comment type="caution">
    <text evidence="9">The sequence shown here is derived from an EMBL/GenBank/DDBJ whole genome shotgun (WGS) entry which is preliminary data.</text>
</comment>
<keyword evidence="5 9" id="KW-0560">Oxidoreductase</keyword>